<proteinExistence type="predicted"/>
<dbReference type="EMBL" id="GHES01048319">
    <property type="protein sequence ID" value="MPA78878.1"/>
    <property type="molecule type" value="Transcribed_RNA"/>
</dbReference>
<feature type="compositionally biased region" description="Basic and acidic residues" evidence="1">
    <location>
        <begin position="98"/>
        <end position="121"/>
    </location>
</feature>
<sequence length="180" mass="20473">MPRVDRFAKRPDQWKLRQASKQSAYKEFYATFGSKETKSSINDSFIVETHHTSQPEKLKEIRREIDACLASATAPSLGSQYLAHEGSTTKLRMSGHRRCPERAEQHGEKFTRNAVDDDVLKSKNKKHKKKNGATENAAARSKTADDDVYHQKAAQSVDKKEKKRRRKDGLSESSLKKLKA</sequence>
<organism evidence="2">
    <name type="scientific">Davidia involucrata</name>
    <name type="common">Dove tree</name>
    <dbReference type="NCBI Taxonomy" id="16924"/>
    <lineage>
        <taxon>Eukaryota</taxon>
        <taxon>Viridiplantae</taxon>
        <taxon>Streptophyta</taxon>
        <taxon>Embryophyta</taxon>
        <taxon>Tracheophyta</taxon>
        <taxon>Spermatophyta</taxon>
        <taxon>Magnoliopsida</taxon>
        <taxon>eudicotyledons</taxon>
        <taxon>Gunneridae</taxon>
        <taxon>Pentapetalae</taxon>
        <taxon>asterids</taxon>
        <taxon>Cornales</taxon>
        <taxon>Nyssaceae</taxon>
        <taxon>Davidia</taxon>
    </lineage>
</organism>
<protein>
    <submittedName>
        <fullName evidence="2">Uncharacterized protein</fullName>
    </submittedName>
</protein>
<gene>
    <name evidence="2" type="ORF">Din_048319</name>
</gene>
<feature type="region of interest" description="Disordered" evidence="1">
    <location>
        <begin position="88"/>
        <end position="180"/>
    </location>
</feature>
<evidence type="ECO:0000256" key="1">
    <source>
        <dbReference type="SAM" id="MobiDB-lite"/>
    </source>
</evidence>
<reference evidence="2" key="1">
    <citation type="submission" date="2019-08" db="EMBL/GenBank/DDBJ databases">
        <title>Reference gene set and small RNA set construction with multiple tissues from Davidia involucrata Baill.</title>
        <authorList>
            <person name="Yang H."/>
            <person name="Zhou C."/>
            <person name="Li G."/>
            <person name="Wang J."/>
            <person name="Gao P."/>
            <person name="Wang M."/>
            <person name="Wang R."/>
            <person name="Zhao Y."/>
        </authorList>
    </citation>
    <scope>NUCLEOTIDE SEQUENCE</scope>
    <source>
        <tissue evidence="2">Mixed with DoveR01_LX</tissue>
    </source>
</reference>
<feature type="compositionally biased region" description="Basic residues" evidence="1">
    <location>
        <begin position="122"/>
        <end position="131"/>
    </location>
</feature>
<accession>A0A5B7CDB2</accession>
<name>A0A5B7CDB2_DAVIN</name>
<dbReference type="AlphaFoldDB" id="A0A5B7CDB2"/>
<evidence type="ECO:0000313" key="2">
    <source>
        <dbReference type="EMBL" id="MPA78878.1"/>
    </source>
</evidence>